<feature type="domain" description="HAMP" evidence="16">
    <location>
        <begin position="186"/>
        <end position="239"/>
    </location>
</feature>
<evidence type="ECO:0000256" key="6">
    <source>
        <dbReference type="ARBA" id="ARBA00022679"/>
    </source>
</evidence>
<dbReference type="EMBL" id="MKGQ01000019">
    <property type="protein sequence ID" value="OKP01929.1"/>
    <property type="molecule type" value="Genomic_DNA"/>
</dbReference>
<dbReference type="InterPro" id="IPR058126">
    <property type="entry name" value="CpxA-like_HATPase"/>
</dbReference>
<dbReference type="Proteomes" id="UP000186268">
    <property type="component" value="Unassembled WGS sequence"/>
</dbReference>
<comment type="subcellular location">
    <subcellularLocation>
        <location evidence="2">Cell membrane</location>
        <topology evidence="2">Multi-pass membrane protein</topology>
    </subcellularLocation>
</comment>
<evidence type="ECO:0000256" key="4">
    <source>
        <dbReference type="ARBA" id="ARBA00022475"/>
    </source>
</evidence>
<dbReference type="RefSeq" id="WP_074024266.1">
    <property type="nucleotide sequence ID" value="NZ_CAWNAG010000101.1"/>
</dbReference>
<dbReference type="InterPro" id="IPR032404">
    <property type="entry name" value="CpxA_peri"/>
</dbReference>
<dbReference type="GO" id="GO:0005886">
    <property type="term" value="C:plasma membrane"/>
    <property type="evidence" value="ECO:0007669"/>
    <property type="project" value="UniProtKB-SubCell"/>
</dbReference>
<feature type="transmembrane region" description="Helical" evidence="14">
    <location>
        <begin position="167"/>
        <end position="186"/>
    </location>
</feature>
<keyword evidence="10" id="KW-0067">ATP-binding</keyword>
<dbReference type="FunFam" id="1.10.287.130:FF:000007">
    <property type="entry name" value="Sensor histidine kinase CpxA"/>
    <property type="match status" value="1"/>
</dbReference>
<dbReference type="InterPro" id="IPR050398">
    <property type="entry name" value="HssS/ArlS-like"/>
</dbReference>
<dbReference type="PANTHER" id="PTHR45528:SF1">
    <property type="entry name" value="SENSOR HISTIDINE KINASE CPXA"/>
    <property type="match status" value="1"/>
</dbReference>
<keyword evidence="11 14" id="KW-1133">Transmembrane helix</keyword>
<evidence type="ECO:0000256" key="14">
    <source>
        <dbReference type="SAM" id="Phobius"/>
    </source>
</evidence>
<sequence length="458" mass="51574">MINSLTARIFAIFWFTLALVLMIALMAPKLDSRQLTPLLDSEYQSGEKLAKQVEEELMHDLGNDLFWWLRLDRAIALWTPPGQRLILVSGDGLISDINTPSHQQQVIRNFIGQSDNADHPKKKKYGRSEILGPFSVRDGEDHYHLYIIRPAGSPQSDFINLMFDRPFLLPAATMLISAPLLLWLSWSLAKPARKLKNAADDVAKGNLRQHPELESGPQEFLATGSSFNQMISALERMVTAQQRLISDISHELRTPLTRLQLATALLRRRHGESKELARIETETQRLDGMINDLLVLSRNQHKNELLRENIKAHDIWADILENAKFEAEQMSKMLDIVSPPGNWIIYCNPAVLGSALENIVRNALRYSSNHIAVAFKADSQGVTISVDDDGPGVNPEDREHIFRPFYRTDEARDRESGGTGLGLAIVETAVSQHRGWVKAEDSSLGGLRLVIWLPLHGR</sequence>
<evidence type="ECO:0000313" key="18">
    <source>
        <dbReference type="Proteomes" id="UP000186268"/>
    </source>
</evidence>
<dbReference type="Pfam" id="PF00512">
    <property type="entry name" value="HisKA"/>
    <property type="match status" value="1"/>
</dbReference>
<dbReference type="FunFam" id="3.30.565.10:FF:000011">
    <property type="entry name" value="Sensor histidine kinase CpxA"/>
    <property type="match status" value="1"/>
</dbReference>
<keyword evidence="18" id="KW-1185">Reference proteome</keyword>
<dbReference type="PANTHER" id="PTHR45528">
    <property type="entry name" value="SENSOR HISTIDINE KINASE CPXA"/>
    <property type="match status" value="1"/>
</dbReference>
<dbReference type="SUPFAM" id="SSF47384">
    <property type="entry name" value="Homodimeric domain of signal transducing histidine kinase"/>
    <property type="match status" value="1"/>
</dbReference>
<dbReference type="InterPro" id="IPR038515">
    <property type="entry name" value="CpxA_peri_sf"/>
</dbReference>
<dbReference type="PROSITE" id="PS50885">
    <property type="entry name" value="HAMP"/>
    <property type="match status" value="1"/>
</dbReference>
<dbReference type="CDD" id="cd16949">
    <property type="entry name" value="HATPase_CpxA-like"/>
    <property type="match status" value="1"/>
</dbReference>
<dbReference type="Gene3D" id="3.30.450.210">
    <property type="entry name" value="Two-component sensor protein CpxA, periplasmic domain"/>
    <property type="match status" value="1"/>
</dbReference>
<evidence type="ECO:0000256" key="1">
    <source>
        <dbReference type="ARBA" id="ARBA00000085"/>
    </source>
</evidence>
<evidence type="ECO:0000256" key="12">
    <source>
        <dbReference type="ARBA" id="ARBA00023012"/>
    </source>
</evidence>
<proteinExistence type="predicted"/>
<evidence type="ECO:0000256" key="9">
    <source>
        <dbReference type="ARBA" id="ARBA00022777"/>
    </source>
</evidence>
<comment type="caution">
    <text evidence="17">The sequence shown here is derived from an EMBL/GenBank/DDBJ whole genome shotgun (WGS) entry which is preliminary data.</text>
</comment>
<dbReference type="GO" id="GO:0005524">
    <property type="term" value="F:ATP binding"/>
    <property type="evidence" value="ECO:0007669"/>
    <property type="project" value="UniProtKB-KW"/>
</dbReference>
<dbReference type="InterPro" id="IPR058125">
    <property type="entry name" value="CpxA"/>
</dbReference>
<dbReference type="CDD" id="cd00082">
    <property type="entry name" value="HisKA"/>
    <property type="match status" value="1"/>
</dbReference>
<accession>A0A1Q5TNX3</accession>
<evidence type="ECO:0000256" key="2">
    <source>
        <dbReference type="ARBA" id="ARBA00004651"/>
    </source>
</evidence>
<dbReference type="SUPFAM" id="SSF55874">
    <property type="entry name" value="ATPase domain of HSP90 chaperone/DNA topoisomerase II/histidine kinase"/>
    <property type="match status" value="1"/>
</dbReference>
<evidence type="ECO:0000256" key="13">
    <source>
        <dbReference type="ARBA" id="ARBA00023136"/>
    </source>
</evidence>
<organism evidence="17 18">
    <name type="scientific">Xenorhabdus eapokensis</name>
    <dbReference type="NCBI Taxonomy" id="1873482"/>
    <lineage>
        <taxon>Bacteria</taxon>
        <taxon>Pseudomonadati</taxon>
        <taxon>Pseudomonadota</taxon>
        <taxon>Gammaproteobacteria</taxon>
        <taxon>Enterobacterales</taxon>
        <taxon>Morganellaceae</taxon>
        <taxon>Xenorhabdus</taxon>
    </lineage>
</organism>
<evidence type="ECO:0000256" key="11">
    <source>
        <dbReference type="ARBA" id="ARBA00022989"/>
    </source>
</evidence>
<dbReference type="InterPro" id="IPR003594">
    <property type="entry name" value="HATPase_dom"/>
</dbReference>
<evidence type="ECO:0000256" key="5">
    <source>
        <dbReference type="ARBA" id="ARBA00022553"/>
    </source>
</evidence>
<dbReference type="SMART" id="SM00388">
    <property type="entry name" value="HisKA"/>
    <property type="match status" value="1"/>
</dbReference>
<keyword evidence="6" id="KW-0808">Transferase</keyword>
<dbReference type="OrthoDB" id="9804645at2"/>
<feature type="transmembrane region" description="Helical" evidence="14">
    <location>
        <begin position="6"/>
        <end position="27"/>
    </location>
</feature>
<dbReference type="EC" id="2.7.13.3" evidence="3"/>
<dbReference type="SMART" id="SM00304">
    <property type="entry name" value="HAMP"/>
    <property type="match status" value="1"/>
</dbReference>
<dbReference type="Pfam" id="PF02518">
    <property type="entry name" value="HATPase_c"/>
    <property type="match status" value="1"/>
</dbReference>
<dbReference type="SMART" id="SM00387">
    <property type="entry name" value="HATPase_c"/>
    <property type="match status" value="1"/>
</dbReference>
<dbReference type="PRINTS" id="PR00344">
    <property type="entry name" value="BCTRLSENSOR"/>
</dbReference>
<evidence type="ECO:0000256" key="8">
    <source>
        <dbReference type="ARBA" id="ARBA00022741"/>
    </source>
</evidence>
<dbReference type="InterPro" id="IPR003661">
    <property type="entry name" value="HisK_dim/P_dom"/>
</dbReference>
<feature type="domain" description="Histidine kinase" evidence="15">
    <location>
        <begin position="247"/>
        <end position="457"/>
    </location>
</feature>
<keyword evidence="9" id="KW-0418">Kinase</keyword>
<keyword evidence="13 14" id="KW-0472">Membrane</keyword>
<comment type="catalytic activity">
    <reaction evidence="1">
        <text>ATP + protein L-histidine = ADP + protein N-phospho-L-histidine.</text>
        <dbReference type="EC" id="2.7.13.3"/>
    </reaction>
</comment>
<protein>
    <recommendedName>
        <fullName evidence="3">histidine kinase</fullName>
        <ecNumber evidence="3">2.7.13.3</ecNumber>
    </recommendedName>
</protein>
<dbReference type="NCBIfam" id="NF007007">
    <property type="entry name" value="PRK09470.1"/>
    <property type="match status" value="1"/>
</dbReference>
<dbReference type="Gene3D" id="3.30.565.10">
    <property type="entry name" value="Histidine kinase-like ATPase, C-terminal domain"/>
    <property type="match status" value="1"/>
</dbReference>
<dbReference type="Gene3D" id="1.10.287.130">
    <property type="match status" value="1"/>
</dbReference>
<dbReference type="InterPro" id="IPR004358">
    <property type="entry name" value="Sig_transdc_His_kin-like_C"/>
</dbReference>
<name>A0A1Q5TNX3_9GAMM</name>
<dbReference type="Pfam" id="PF00672">
    <property type="entry name" value="HAMP"/>
    <property type="match status" value="1"/>
</dbReference>
<dbReference type="PROSITE" id="PS50109">
    <property type="entry name" value="HIS_KIN"/>
    <property type="match status" value="1"/>
</dbReference>
<dbReference type="Pfam" id="PF16527">
    <property type="entry name" value="CpxA_peri"/>
    <property type="match status" value="1"/>
</dbReference>
<keyword evidence="5" id="KW-0597">Phosphoprotein</keyword>
<evidence type="ECO:0000256" key="7">
    <source>
        <dbReference type="ARBA" id="ARBA00022692"/>
    </source>
</evidence>
<dbReference type="GO" id="GO:0000155">
    <property type="term" value="F:phosphorelay sensor kinase activity"/>
    <property type="evidence" value="ECO:0007669"/>
    <property type="project" value="InterPro"/>
</dbReference>
<dbReference type="AlphaFoldDB" id="A0A1Q5TNX3"/>
<keyword evidence="7 14" id="KW-0812">Transmembrane</keyword>
<dbReference type="InterPro" id="IPR036890">
    <property type="entry name" value="HATPase_C_sf"/>
</dbReference>
<gene>
    <name evidence="17" type="ORF">Xedl_02624</name>
</gene>
<dbReference type="CDD" id="cd06225">
    <property type="entry name" value="HAMP"/>
    <property type="match status" value="1"/>
</dbReference>
<dbReference type="STRING" id="1873482.Xedl_02624"/>
<evidence type="ECO:0000259" key="16">
    <source>
        <dbReference type="PROSITE" id="PS50885"/>
    </source>
</evidence>
<keyword evidence="4" id="KW-1003">Cell membrane</keyword>
<evidence type="ECO:0000313" key="17">
    <source>
        <dbReference type="EMBL" id="OKP01929.1"/>
    </source>
</evidence>
<evidence type="ECO:0000256" key="10">
    <source>
        <dbReference type="ARBA" id="ARBA00022840"/>
    </source>
</evidence>
<dbReference type="InterPro" id="IPR036097">
    <property type="entry name" value="HisK_dim/P_sf"/>
</dbReference>
<keyword evidence="12" id="KW-0902">Two-component regulatory system</keyword>
<evidence type="ECO:0000259" key="15">
    <source>
        <dbReference type="PROSITE" id="PS50109"/>
    </source>
</evidence>
<dbReference type="InterPro" id="IPR003660">
    <property type="entry name" value="HAMP_dom"/>
</dbReference>
<dbReference type="InterPro" id="IPR005467">
    <property type="entry name" value="His_kinase_dom"/>
</dbReference>
<keyword evidence="8" id="KW-0547">Nucleotide-binding</keyword>
<evidence type="ECO:0000256" key="3">
    <source>
        <dbReference type="ARBA" id="ARBA00012438"/>
    </source>
</evidence>
<reference evidence="17 18" key="1">
    <citation type="submission" date="2016-09" db="EMBL/GenBank/DDBJ databases">
        <title>Xenorhabdus thuongxuanensis sp. nov. and Xenorhabdus eapokensis sp. nov., isolated from Steinernema species.</title>
        <authorList>
            <person name="Kaempfer P."/>
            <person name="Tobias N.J."/>
            <person name="Phan Ke L."/>
            <person name="Bode H.B."/>
            <person name="Glaeser S.P."/>
        </authorList>
    </citation>
    <scope>NUCLEOTIDE SEQUENCE [LARGE SCALE GENOMIC DNA]</scope>
    <source>
        <strain evidence="17 18">DL20</strain>
    </source>
</reference>